<sequence>MEDSREEKAMNESGRERERERKKIFRVVSDMSLFYIATISLTTAAPVVLPLQSSFYIVACFLFLVFSFLTFLLLLAITPVSGSEPVIQKDQLLQVPGGACSLFMSLFPLQLKPAKLSTFSSAL</sequence>
<gene>
    <name evidence="1" type="ORF">L6164_032867</name>
</gene>
<dbReference type="EMBL" id="CM039438">
    <property type="protein sequence ID" value="KAI4299400.1"/>
    <property type="molecule type" value="Genomic_DNA"/>
</dbReference>
<proteinExistence type="predicted"/>
<dbReference type="Proteomes" id="UP000828941">
    <property type="component" value="Chromosome 13"/>
</dbReference>
<protein>
    <submittedName>
        <fullName evidence="1">Uncharacterized protein</fullName>
    </submittedName>
</protein>
<name>A0ACB9KQD4_BAUVA</name>
<evidence type="ECO:0000313" key="2">
    <source>
        <dbReference type="Proteomes" id="UP000828941"/>
    </source>
</evidence>
<accession>A0ACB9KQD4</accession>
<reference evidence="1 2" key="1">
    <citation type="journal article" date="2022" name="DNA Res.">
        <title>Chromosomal-level genome assembly of the orchid tree Bauhinia variegata (Leguminosae; Cercidoideae) supports the allotetraploid origin hypothesis of Bauhinia.</title>
        <authorList>
            <person name="Zhong Y."/>
            <person name="Chen Y."/>
            <person name="Zheng D."/>
            <person name="Pang J."/>
            <person name="Liu Y."/>
            <person name="Luo S."/>
            <person name="Meng S."/>
            <person name="Qian L."/>
            <person name="Wei D."/>
            <person name="Dai S."/>
            <person name="Zhou R."/>
        </authorList>
    </citation>
    <scope>NUCLEOTIDE SEQUENCE [LARGE SCALE GENOMIC DNA]</scope>
    <source>
        <strain evidence="1">BV-YZ2020</strain>
    </source>
</reference>
<evidence type="ECO:0000313" key="1">
    <source>
        <dbReference type="EMBL" id="KAI4299400.1"/>
    </source>
</evidence>
<comment type="caution">
    <text evidence="1">The sequence shown here is derived from an EMBL/GenBank/DDBJ whole genome shotgun (WGS) entry which is preliminary data.</text>
</comment>
<keyword evidence="2" id="KW-1185">Reference proteome</keyword>
<organism evidence="1 2">
    <name type="scientific">Bauhinia variegata</name>
    <name type="common">Purple orchid tree</name>
    <name type="synonym">Phanera variegata</name>
    <dbReference type="NCBI Taxonomy" id="167791"/>
    <lineage>
        <taxon>Eukaryota</taxon>
        <taxon>Viridiplantae</taxon>
        <taxon>Streptophyta</taxon>
        <taxon>Embryophyta</taxon>
        <taxon>Tracheophyta</taxon>
        <taxon>Spermatophyta</taxon>
        <taxon>Magnoliopsida</taxon>
        <taxon>eudicotyledons</taxon>
        <taxon>Gunneridae</taxon>
        <taxon>Pentapetalae</taxon>
        <taxon>rosids</taxon>
        <taxon>fabids</taxon>
        <taxon>Fabales</taxon>
        <taxon>Fabaceae</taxon>
        <taxon>Cercidoideae</taxon>
        <taxon>Cercideae</taxon>
        <taxon>Bauhiniinae</taxon>
        <taxon>Bauhinia</taxon>
    </lineage>
</organism>